<dbReference type="SMART" id="SM00345">
    <property type="entry name" value="HTH_GNTR"/>
    <property type="match status" value="1"/>
</dbReference>
<dbReference type="PANTHER" id="PTHR44846">
    <property type="entry name" value="MANNOSYL-D-GLYCERATE TRANSPORT/METABOLISM SYSTEM REPRESSOR MNGR-RELATED"/>
    <property type="match status" value="1"/>
</dbReference>
<dbReference type="PRINTS" id="PR00035">
    <property type="entry name" value="HTHGNTR"/>
</dbReference>
<dbReference type="PANTHER" id="PTHR44846:SF4">
    <property type="entry name" value="HTH GNTR-TYPE DOMAIN-CONTAINING PROTEIN"/>
    <property type="match status" value="1"/>
</dbReference>
<dbReference type="Gene3D" id="3.40.1410.10">
    <property type="entry name" value="Chorismate lyase-like"/>
    <property type="match status" value="1"/>
</dbReference>
<dbReference type="GO" id="GO:0003677">
    <property type="term" value="F:DNA binding"/>
    <property type="evidence" value="ECO:0007669"/>
    <property type="project" value="UniProtKB-KW"/>
</dbReference>
<dbReference type="OrthoDB" id="9816541at2"/>
<dbReference type="SUPFAM" id="SSF64288">
    <property type="entry name" value="Chorismate lyase-like"/>
    <property type="match status" value="1"/>
</dbReference>
<keyword evidence="2" id="KW-0238">DNA-binding</keyword>
<reference evidence="6" key="1">
    <citation type="submission" date="2016-10" db="EMBL/GenBank/DDBJ databases">
        <authorList>
            <person name="Varghese N."/>
            <person name="Submissions S."/>
        </authorList>
    </citation>
    <scope>NUCLEOTIDE SEQUENCE [LARGE SCALE GENOMIC DNA]</scope>
    <source>
        <strain evidence="6">DSM 20403</strain>
    </source>
</reference>
<dbReference type="CDD" id="cd07377">
    <property type="entry name" value="WHTH_GntR"/>
    <property type="match status" value="1"/>
</dbReference>
<proteinExistence type="predicted"/>
<sequence>MKYQEIAKDMASKINNGFYTDRLPSEADLMEKYATSRNTIRNALDALYNQGVIKRVQGSGCFVNRPLHGRKNVINMANKVGFKALGDNFSLKSRVLKLEVIPAGEEISRYLGCSEEDLVYRVQRLRFNEDEVFSLEDAYYLKSIVPYLFKEACEQSIFKFIEEAYEIDIRSGDEYISVHELTQAEAQASESNVGQAVMSIEEVNYLKNDIAFNYSRTYYFRKGFTAYFHIGNYLC</sequence>
<keyword evidence="3" id="KW-0804">Transcription</keyword>
<dbReference type="InterPro" id="IPR036390">
    <property type="entry name" value="WH_DNA-bd_sf"/>
</dbReference>
<organism evidence="5 6">
    <name type="scientific">Ligilactobacillus ruminis DSM 20403 = NBRC 102161</name>
    <dbReference type="NCBI Taxonomy" id="1423798"/>
    <lineage>
        <taxon>Bacteria</taxon>
        <taxon>Bacillati</taxon>
        <taxon>Bacillota</taxon>
        <taxon>Bacilli</taxon>
        <taxon>Lactobacillales</taxon>
        <taxon>Lactobacillaceae</taxon>
        <taxon>Ligilactobacillus</taxon>
    </lineage>
</organism>
<dbReference type="InterPro" id="IPR028978">
    <property type="entry name" value="Chorismate_lyase_/UTRA_dom_sf"/>
</dbReference>
<accession>A0A1I2QBQ6</accession>
<keyword evidence="1" id="KW-0805">Transcription regulation</keyword>
<dbReference type="InterPro" id="IPR050679">
    <property type="entry name" value="Bact_HTH_transcr_reg"/>
</dbReference>
<evidence type="ECO:0000259" key="4">
    <source>
        <dbReference type="PROSITE" id="PS50949"/>
    </source>
</evidence>
<dbReference type="EMBL" id="FOPI01000006">
    <property type="protein sequence ID" value="SFG23051.1"/>
    <property type="molecule type" value="Genomic_DNA"/>
</dbReference>
<evidence type="ECO:0000313" key="6">
    <source>
        <dbReference type="Proteomes" id="UP000182635"/>
    </source>
</evidence>
<evidence type="ECO:0000256" key="2">
    <source>
        <dbReference type="ARBA" id="ARBA00023125"/>
    </source>
</evidence>
<dbReference type="RefSeq" id="WP_014072908.1">
    <property type="nucleotide sequence ID" value="NZ_AYYL01000051.1"/>
</dbReference>
<name>A0A1I2QBQ6_9LACO</name>
<dbReference type="GO" id="GO:0003700">
    <property type="term" value="F:DNA-binding transcription factor activity"/>
    <property type="evidence" value="ECO:0007669"/>
    <property type="project" value="InterPro"/>
</dbReference>
<dbReference type="PROSITE" id="PS50949">
    <property type="entry name" value="HTH_GNTR"/>
    <property type="match status" value="1"/>
</dbReference>
<evidence type="ECO:0000256" key="1">
    <source>
        <dbReference type="ARBA" id="ARBA00023015"/>
    </source>
</evidence>
<dbReference type="Pfam" id="PF00392">
    <property type="entry name" value="GntR"/>
    <property type="match status" value="1"/>
</dbReference>
<gene>
    <name evidence="5" type="ORF">SAMN02910432_00460</name>
</gene>
<evidence type="ECO:0000313" key="5">
    <source>
        <dbReference type="EMBL" id="SFG23051.1"/>
    </source>
</evidence>
<dbReference type="InterPro" id="IPR011663">
    <property type="entry name" value="UTRA"/>
</dbReference>
<dbReference type="GO" id="GO:0045892">
    <property type="term" value="P:negative regulation of DNA-templated transcription"/>
    <property type="evidence" value="ECO:0007669"/>
    <property type="project" value="TreeGrafter"/>
</dbReference>
<dbReference type="Proteomes" id="UP000182635">
    <property type="component" value="Unassembled WGS sequence"/>
</dbReference>
<dbReference type="Pfam" id="PF07702">
    <property type="entry name" value="UTRA"/>
    <property type="match status" value="1"/>
</dbReference>
<dbReference type="Gene3D" id="1.10.10.10">
    <property type="entry name" value="Winged helix-like DNA-binding domain superfamily/Winged helix DNA-binding domain"/>
    <property type="match status" value="1"/>
</dbReference>
<dbReference type="SMART" id="SM00866">
    <property type="entry name" value="UTRA"/>
    <property type="match status" value="1"/>
</dbReference>
<evidence type="ECO:0000256" key="3">
    <source>
        <dbReference type="ARBA" id="ARBA00023163"/>
    </source>
</evidence>
<dbReference type="InterPro" id="IPR000524">
    <property type="entry name" value="Tscrpt_reg_HTH_GntR"/>
</dbReference>
<protein>
    <submittedName>
        <fullName evidence="5">GntR family transcriptional regulator, transcriptional regulator of bglA</fullName>
    </submittedName>
</protein>
<dbReference type="SUPFAM" id="SSF46785">
    <property type="entry name" value="Winged helix' DNA-binding domain"/>
    <property type="match status" value="1"/>
</dbReference>
<dbReference type="InterPro" id="IPR036388">
    <property type="entry name" value="WH-like_DNA-bd_sf"/>
</dbReference>
<feature type="domain" description="HTH gntR-type" evidence="4">
    <location>
        <begin position="1"/>
        <end position="66"/>
    </location>
</feature>
<dbReference type="AlphaFoldDB" id="A0A1I2QBQ6"/>
<dbReference type="GeneID" id="29803240"/>